<dbReference type="GO" id="GO:0004252">
    <property type="term" value="F:serine-type endopeptidase activity"/>
    <property type="evidence" value="ECO:0007669"/>
    <property type="project" value="InterPro"/>
</dbReference>
<dbReference type="InterPro" id="IPR036852">
    <property type="entry name" value="Peptidase_S8/S53_dom_sf"/>
</dbReference>
<dbReference type="EMBL" id="KE345707">
    <property type="protein sequence ID" value="EXC11905.1"/>
    <property type="molecule type" value="Genomic_DNA"/>
</dbReference>
<dbReference type="Proteomes" id="UP000030645">
    <property type="component" value="Unassembled WGS sequence"/>
</dbReference>
<dbReference type="AlphaFoldDB" id="W9RVD5"/>
<dbReference type="eggNOG" id="ENOG502QRA7">
    <property type="taxonomic scope" value="Eukaryota"/>
</dbReference>
<dbReference type="GO" id="GO:0005576">
    <property type="term" value="C:extracellular region"/>
    <property type="evidence" value="ECO:0007669"/>
    <property type="project" value="UniProtKB-SubCell"/>
</dbReference>
<feature type="domain" description="Peptidase S8/S53" evidence="5">
    <location>
        <begin position="19"/>
        <end position="236"/>
    </location>
</feature>
<dbReference type="GO" id="GO:0006508">
    <property type="term" value="P:proteolysis"/>
    <property type="evidence" value="ECO:0007669"/>
    <property type="project" value="InterPro"/>
</dbReference>
<dbReference type="Gene3D" id="3.40.50.200">
    <property type="entry name" value="Peptidase S8/S53 domain"/>
    <property type="match status" value="2"/>
</dbReference>
<accession>W9RVD5</accession>
<reference evidence="7" key="1">
    <citation type="submission" date="2013-01" db="EMBL/GenBank/DDBJ databases">
        <title>Draft Genome Sequence of a Mulberry Tree, Morus notabilis C.K. Schneid.</title>
        <authorList>
            <person name="He N."/>
            <person name="Zhao S."/>
        </authorList>
    </citation>
    <scope>NUCLEOTIDE SEQUENCE</scope>
</reference>
<evidence type="ECO:0000313" key="7">
    <source>
        <dbReference type="Proteomes" id="UP000030645"/>
    </source>
</evidence>
<dbReference type="Gene3D" id="3.50.30.30">
    <property type="match status" value="1"/>
</dbReference>
<proteinExistence type="inferred from homology"/>
<protein>
    <recommendedName>
        <fullName evidence="5">Peptidase S8/S53 domain-containing protein</fullName>
    </recommendedName>
</protein>
<sequence>MEVTRPQLRRAERLGMSVSISAGAPVSSYSLDVIAIGSFHAIKKGILTVTAAGNFGPGRAIMAGTAPWLLTVAASTIDRKFVSTLVLKNGQRFEGGLINAFDLNGTLFSLIWGGDAANFSANAVPEISESCLYRSDLDAMEPTATILVAESRKDVSAPYVAYFSARGPSVNFPDILKPDIIAPGVGILGAWSGVAPPSMDYEDKRRVPYYIKSGTSMAAAHVTGAAAHVKAAHPHWLSNLHS</sequence>
<evidence type="ECO:0000256" key="1">
    <source>
        <dbReference type="ARBA" id="ARBA00004613"/>
    </source>
</evidence>
<name>W9RVD5_9ROSA</name>
<evidence type="ECO:0000313" key="6">
    <source>
        <dbReference type="EMBL" id="EXC11905.1"/>
    </source>
</evidence>
<dbReference type="Pfam" id="PF00082">
    <property type="entry name" value="Peptidase_S8"/>
    <property type="match status" value="1"/>
</dbReference>
<dbReference type="PANTHER" id="PTHR10795">
    <property type="entry name" value="PROPROTEIN CONVERTASE SUBTILISIN/KEXIN"/>
    <property type="match status" value="1"/>
</dbReference>
<dbReference type="InterPro" id="IPR000209">
    <property type="entry name" value="Peptidase_S8/S53_dom"/>
</dbReference>
<evidence type="ECO:0000259" key="5">
    <source>
        <dbReference type="Pfam" id="PF00082"/>
    </source>
</evidence>
<gene>
    <name evidence="6" type="ORF">L484_005368</name>
</gene>
<evidence type="ECO:0000256" key="2">
    <source>
        <dbReference type="ARBA" id="ARBA00011073"/>
    </source>
</evidence>
<comment type="similarity">
    <text evidence="2 4">Belongs to the peptidase S8 family.</text>
</comment>
<keyword evidence="7" id="KW-1185">Reference proteome</keyword>
<comment type="subcellular location">
    <subcellularLocation>
        <location evidence="1">Secreted</location>
    </subcellularLocation>
</comment>
<dbReference type="SUPFAM" id="SSF52743">
    <property type="entry name" value="Subtilisin-like"/>
    <property type="match status" value="1"/>
</dbReference>
<evidence type="ECO:0000256" key="3">
    <source>
        <dbReference type="ARBA" id="ARBA00022729"/>
    </source>
</evidence>
<dbReference type="PROSITE" id="PS51892">
    <property type="entry name" value="SUBTILASE"/>
    <property type="match status" value="1"/>
</dbReference>
<keyword evidence="3" id="KW-0732">Signal</keyword>
<dbReference type="STRING" id="981085.W9RVD5"/>
<organism evidence="6 7">
    <name type="scientific">Morus notabilis</name>
    <dbReference type="NCBI Taxonomy" id="981085"/>
    <lineage>
        <taxon>Eukaryota</taxon>
        <taxon>Viridiplantae</taxon>
        <taxon>Streptophyta</taxon>
        <taxon>Embryophyta</taxon>
        <taxon>Tracheophyta</taxon>
        <taxon>Spermatophyta</taxon>
        <taxon>Magnoliopsida</taxon>
        <taxon>eudicotyledons</taxon>
        <taxon>Gunneridae</taxon>
        <taxon>Pentapetalae</taxon>
        <taxon>rosids</taxon>
        <taxon>fabids</taxon>
        <taxon>Rosales</taxon>
        <taxon>Moraceae</taxon>
        <taxon>Moreae</taxon>
        <taxon>Morus</taxon>
    </lineage>
</organism>
<comment type="caution">
    <text evidence="4">Lacks conserved residue(s) required for the propagation of feature annotation.</text>
</comment>
<dbReference type="InterPro" id="IPR045051">
    <property type="entry name" value="SBT"/>
</dbReference>
<evidence type="ECO:0000256" key="4">
    <source>
        <dbReference type="PROSITE-ProRule" id="PRU01240"/>
    </source>
</evidence>